<protein>
    <submittedName>
        <fullName evidence="4">MSTO1 protein</fullName>
    </submittedName>
</protein>
<feature type="non-terminal residue" evidence="4">
    <location>
        <position position="214"/>
    </location>
</feature>
<dbReference type="InterPro" id="IPR049942">
    <property type="entry name" value="DML1/Misato"/>
</dbReference>
<evidence type="ECO:0000313" key="5">
    <source>
        <dbReference type="Proteomes" id="UP000523146"/>
    </source>
</evidence>
<sequence length="214" mass="23162">GDAAGDGKGNPGAAGPGLTFALPCVPAGAAPSVRLWSDFLNVHLHPRSLYVIRQYLHDGDCGSLEAFGQGESLLQDPACLEELEDRLHFFVEECDYLQGFQVLCDLHNGFSGVGAKVTELLHDEYSRKGILTWGLTPVLSAVGVSKQWGEPRTGAQPGFDRFLSIKIKGCIFFSPQDPQKSFYRLMNTALGIAHLCRHSSLFCPLSLNGSLGIK</sequence>
<dbReference type="PANTHER" id="PTHR13391:SF0">
    <property type="entry name" value="PROTEIN MISATO HOMOLOG 1"/>
    <property type="match status" value="1"/>
</dbReference>
<feature type="non-terminal residue" evidence="4">
    <location>
        <position position="1"/>
    </location>
</feature>
<reference evidence="4 5" key="1">
    <citation type="submission" date="2019-09" db="EMBL/GenBank/DDBJ databases">
        <title>Bird 10,000 Genomes (B10K) Project - Family phase.</title>
        <authorList>
            <person name="Zhang G."/>
        </authorList>
    </citation>
    <scope>NUCLEOTIDE SEQUENCE [LARGE SCALE GENOMIC DNA]</scope>
    <source>
        <strain evidence="4">B10K-DU-002-15</strain>
        <tissue evidence="4">Muscle</tissue>
    </source>
</reference>
<proteinExistence type="predicted"/>
<dbReference type="GO" id="GO:0007005">
    <property type="term" value="P:mitochondrion organization"/>
    <property type="evidence" value="ECO:0007669"/>
    <property type="project" value="InterPro"/>
</dbReference>
<dbReference type="EMBL" id="VXBI01003158">
    <property type="protein sequence ID" value="NWS82250.1"/>
    <property type="molecule type" value="Genomic_DNA"/>
</dbReference>
<dbReference type="InterPro" id="IPR029209">
    <property type="entry name" value="DML1/Misato_tubulin"/>
</dbReference>
<comment type="caution">
    <text evidence="4">The sequence shown here is derived from an EMBL/GenBank/DDBJ whole genome shotgun (WGS) entry which is preliminary data.</text>
</comment>
<accession>A0A7K5IKN9</accession>
<evidence type="ECO:0000256" key="1">
    <source>
        <dbReference type="ARBA" id="ARBA00004496"/>
    </source>
</evidence>
<dbReference type="Gene3D" id="3.40.50.1440">
    <property type="entry name" value="Tubulin/FtsZ, GTPase domain"/>
    <property type="match status" value="1"/>
</dbReference>
<comment type="subcellular location">
    <subcellularLocation>
        <location evidence="1">Cytoplasm</location>
    </subcellularLocation>
</comment>
<dbReference type="Pfam" id="PF14881">
    <property type="entry name" value="Tubulin_3"/>
    <property type="match status" value="1"/>
</dbReference>
<dbReference type="InterPro" id="IPR036525">
    <property type="entry name" value="Tubulin/FtsZ_GTPase_sf"/>
</dbReference>
<evidence type="ECO:0000259" key="3">
    <source>
        <dbReference type="Pfam" id="PF14881"/>
    </source>
</evidence>
<dbReference type="PANTHER" id="PTHR13391">
    <property type="entry name" value="MITOCHONDRIAL DISTRIBUTION REGULATOR MISATO"/>
    <property type="match status" value="1"/>
</dbReference>
<dbReference type="GO" id="GO:0005739">
    <property type="term" value="C:mitochondrion"/>
    <property type="evidence" value="ECO:0007669"/>
    <property type="project" value="TreeGrafter"/>
</dbReference>
<keyword evidence="2" id="KW-0963">Cytoplasm</keyword>
<dbReference type="SUPFAM" id="SSF52490">
    <property type="entry name" value="Tubulin nucleotide-binding domain-like"/>
    <property type="match status" value="1"/>
</dbReference>
<dbReference type="Proteomes" id="UP000523146">
    <property type="component" value="Unassembled WGS sequence"/>
</dbReference>
<name>A0A7K5IKN9_TOXRE</name>
<evidence type="ECO:0000256" key="2">
    <source>
        <dbReference type="ARBA" id="ARBA00022490"/>
    </source>
</evidence>
<feature type="domain" description="DML1/Misato tubulin" evidence="3">
    <location>
        <begin position="29"/>
        <end position="134"/>
    </location>
</feature>
<keyword evidence="5" id="KW-1185">Reference proteome</keyword>
<dbReference type="AlphaFoldDB" id="A0A7K5IKN9"/>
<evidence type="ECO:0000313" key="4">
    <source>
        <dbReference type="EMBL" id="NWS82250.1"/>
    </source>
</evidence>
<organism evidence="4 5">
    <name type="scientific">Toxostoma redivivum</name>
    <name type="common">California thrasher</name>
    <dbReference type="NCBI Taxonomy" id="99882"/>
    <lineage>
        <taxon>Eukaryota</taxon>
        <taxon>Metazoa</taxon>
        <taxon>Chordata</taxon>
        <taxon>Craniata</taxon>
        <taxon>Vertebrata</taxon>
        <taxon>Euteleostomi</taxon>
        <taxon>Archelosauria</taxon>
        <taxon>Archosauria</taxon>
        <taxon>Dinosauria</taxon>
        <taxon>Saurischia</taxon>
        <taxon>Theropoda</taxon>
        <taxon>Coelurosauria</taxon>
        <taxon>Aves</taxon>
        <taxon>Neognathae</taxon>
        <taxon>Neoaves</taxon>
        <taxon>Telluraves</taxon>
        <taxon>Australaves</taxon>
        <taxon>Passeriformes</taxon>
        <taxon>Mimidae</taxon>
        <taxon>Toxostoma</taxon>
    </lineage>
</organism>
<gene>
    <name evidence="4" type="primary">Msto1_1</name>
    <name evidence="4" type="ORF">TOXRED_R15536</name>
</gene>